<evidence type="ECO:0000256" key="12">
    <source>
        <dbReference type="ARBA" id="ARBA00048027"/>
    </source>
</evidence>
<dbReference type="SMART" id="SM00382">
    <property type="entry name" value="AAA"/>
    <property type="match status" value="1"/>
</dbReference>
<comment type="similarity">
    <text evidence="3">Belongs to the GTP-binding SRP family. SRP54 subfamily.</text>
</comment>
<dbReference type="InterPro" id="IPR036891">
    <property type="entry name" value="Signal_recog_part_SRP54_M_sf"/>
</dbReference>
<dbReference type="InterPro" id="IPR000897">
    <property type="entry name" value="SRP54_GTPase_dom"/>
</dbReference>
<evidence type="ECO:0000256" key="10">
    <source>
        <dbReference type="ARBA" id="ARBA00023274"/>
    </source>
</evidence>
<evidence type="ECO:0000256" key="9">
    <source>
        <dbReference type="ARBA" id="ARBA00023135"/>
    </source>
</evidence>
<keyword evidence="6" id="KW-0378">Hydrolase</keyword>
<dbReference type="Gene3D" id="3.40.50.300">
    <property type="entry name" value="P-loop containing nucleotide triphosphate hydrolases"/>
    <property type="match status" value="1"/>
</dbReference>
<dbReference type="Pfam" id="PF02881">
    <property type="entry name" value="SRP54_N"/>
    <property type="match status" value="1"/>
</dbReference>
<evidence type="ECO:0000256" key="8">
    <source>
        <dbReference type="ARBA" id="ARBA00023134"/>
    </source>
</evidence>
<dbReference type="InterPro" id="IPR027417">
    <property type="entry name" value="P-loop_NTPase"/>
</dbReference>
<evidence type="ECO:0000256" key="5">
    <source>
        <dbReference type="ARBA" id="ARBA00022741"/>
    </source>
</evidence>
<evidence type="ECO:0000256" key="11">
    <source>
        <dbReference type="ARBA" id="ARBA00035672"/>
    </source>
</evidence>
<accession>A0ABU5L8D1</accession>
<dbReference type="EC" id="3.6.5.4" evidence="11"/>
<keyword evidence="5" id="KW-0547">Nucleotide-binding</keyword>
<keyword evidence="8" id="KW-0342">GTP-binding</keyword>
<evidence type="ECO:0000259" key="15">
    <source>
        <dbReference type="SMART" id="SM00963"/>
    </source>
</evidence>
<gene>
    <name evidence="16" type="ORF">Cyrtocomes_00541</name>
</gene>
<dbReference type="InterPro" id="IPR003593">
    <property type="entry name" value="AAA+_ATPase"/>
</dbReference>
<dbReference type="EMBL" id="JARGYT010000024">
    <property type="protein sequence ID" value="MDZ5762170.1"/>
    <property type="molecule type" value="Genomic_DNA"/>
</dbReference>
<name>A0ABU5L8D1_9RICK</name>
<dbReference type="SMART" id="SM00962">
    <property type="entry name" value="SRP54"/>
    <property type="match status" value="1"/>
</dbReference>
<dbReference type="Pfam" id="PF00448">
    <property type="entry name" value="SRP54"/>
    <property type="match status" value="1"/>
</dbReference>
<keyword evidence="4" id="KW-0963">Cytoplasm</keyword>
<dbReference type="PANTHER" id="PTHR11564">
    <property type="entry name" value="SIGNAL RECOGNITION PARTICLE 54K PROTEIN SRP54"/>
    <property type="match status" value="1"/>
</dbReference>
<evidence type="ECO:0000256" key="3">
    <source>
        <dbReference type="ARBA" id="ARBA00005450"/>
    </source>
</evidence>
<dbReference type="SUPFAM" id="SSF52540">
    <property type="entry name" value="P-loop containing nucleoside triphosphate hydrolases"/>
    <property type="match status" value="1"/>
</dbReference>
<keyword evidence="7" id="KW-0694">RNA-binding</keyword>
<comment type="subcellular location">
    <subcellularLocation>
        <location evidence="2">Cell inner membrane</location>
        <topology evidence="2">Peripheral membrane protein</topology>
        <orientation evidence="2">Cytoplasmic side</orientation>
    </subcellularLocation>
    <subcellularLocation>
        <location evidence="1">Cytoplasm</location>
    </subcellularLocation>
</comment>
<keyword evidence="9" id="KW-0733">Signal recognition particle</keyword>
<dbReference type="InterPro" id="IPR022941">
    <property type="entry name" value="SRP54"/>
</dbReference>
<comment type="caution">
    <text evidence="16">The sequence shown here is derived from an EMBL/GenBank/DDBJ whole genome shotgun (WGS) entry which is preliminary data.</text>
</comment>
<sequence>MFNSISSGISSIFNKFLSRGLLTDREIEQFLSDIRIILLESDVSLSATKALVSSLEEKIGSSNIKKSISPGKVLMGLFQEELHKLIGAFSTLKISEKNTVIMLVGLQGSGKTTTAAKLASLIKKKNQNKNIKMVSLDTTRPAAMEQLAKLGNDNAIEVLSYKNYKSPIDIAKAIELAPNDILIVDTAGRMQVDESLMHELNLIKGILKPCETILVSDIMIGQEALNIASSFNFEVGLSGIIFTKMDSDAKGGAAISMTYDTKLPIKFLCSGEANMDIYEFHPDRIALRIMGSGDVESLRESIEGITNEQESEVLVKRIKEGKFDFTDMLSQLQGMKKMGGVASILGMLSGNVAAKINTKELKNKLLRQEAMIRSMTKKERMYPAIINGSRKKRIALGSGVSIVEINRLIKQFLSMQSMFKKFGKLPNSQILKMIKSGGLI</sequence>
<evidence type="ECO:0000256" key="2">
    <source>
        <dbReference type="ARBA" id="ARBA00004515"/>
    </source>
</evidence>
<comment type="catalytic activity">
    <reaction evidence="12">
        <text>GTP + H2O = GDP + phosphate + H(+)</text>
        <dbReference type="Rhea" id="RHEA:19669"/>
        <dbReference type="ChEBI" id="CHEBI:15377"/>
        <dbReference type="ChEBI" id="CHEBI:15378"/>
        <dbReference type="ChEBI" id="CHEBI:37565"/>
        <dbReference type="ChEBI" id="CHEBI:43474"/>
        <dbReference type="ChEBI" id="CHEBI:58189"/>
        <dbReference type="EC" id="3.6.5.4"/>
    </reaction>
</comment>
<dbReference type="InterPro" id="IPR042101">
    <property type="entry name" value="SRP54_N_sf"/>
</dbReference>
<dbReference type="InterPro" id="IPR013822">
    <property type="entry name" value="Signal_recog_particl_SRP54_hlx"/>
</dbReference>
<dbReference type="Gene3D" id="1.20.120.140">
    <property type="entry name" value="Signal recognition particle SRP54, nucleotide-binding domain"/>
    <property type="match status" value="1"/>
</dbReference>
<dbReference type="SUPFAM" id="SSF47364">
    <property type="entry name" value="Domain of the SRP/SRP receptor G-proteins"/>
    <property type="match status" value="1"/>
</dbReference>
<dbReference type="InterPro" id="IPR004125">
    <property type="entry name" value="Signal_recog_particle_SRP54_M"/>
</dbReference>
<evidence type="ECO:0000256" key="4">
    <source>
        <dbReference type="ARBA" id="ARBA00022490"/>
    </source>
</evidence>
<feature type="domain" description="SRP54-type proteins GTP-binding" evidence="14">
    <location>
        <begin position="98"/>
        <end position="291"/>
    </location>
</feature>
<dbReference type="SUPFAM" id="SSF47446">
    <property type="entry name" value="Signal peptide-binding domain"/>
    <property type="match status" value="1"/>
</dbReference>
<dbReference type="Gene3D" id="1.10.260.30">
    <property type="entry name" value="Signal recognition particle, SRP54 subunit, M-domain"/>
    <property type="match status" value="1"/>
</dbReference>
<evidence type="ECO:0000313" key="16">
    <source>
        <dbReference type="EMBL" id="MDZ5762170.1"/>
    </source>
</evidence>
<protein>
    <recommendedName>
        <fullName evidence="11">signal-recognition-particle GTPase</fullName>
        <ecNumber evidence="11">3.6.5.4</ecNumber>
    </recommendedName>
</protein>
<dbReference type="PANTHER" id="PTHR11564:SF5">
    <property type="entry name" value="SIGNAL RECOGNITION PARTICLE SUBUNIT SRP54"/>
    <property type="match status" value="1"/>
</dbReference>
<organism evidence="16 17">
    <name type="scientific">Candidatus Cyrtobacter comes</name>
    <dbReference type="NCBI Taxonomy" id="675776"/>
    <lineage>
        <taxon>Bacteria</taxon>
        <taxon>Pseudomonadati</taxon>
        <taxon>Pseudomonadota</taxon>
        <taxon>Alphaproteobacteria</taxon>
        <taxon>Rickettsiales</taxon>
        <taxon>Candidatus Midichloriaceae</taxon>
        <taxon>Candidatus Cyrtobacter</taxon>
    </lineage>
</organism>
<reference evidence="16 17" key="1">
    <citation type="submission" date="2023-02" db="EMBL/GenBank/DDBJ databases">
        <title>Host association and intracellularity evolved multiple times independently in the Rickettsiales.</title>
        <authorList>
            <person name="Castelli M."/>
            <person name="Nardi T."/>
            <person name="Gammuto L."/>
            <person name="Bellinzona G."/>
            <person name="Sabaneyeva E."/>
            <person name="Potekhin A."/>
            <person name="Serra V."/>
            <person name="Petroni G."/>
            <person name="Sassera D."/>
        </authorList>
    </citation>
    <scope>NUCLEOTIDE SEQUENCE [LARGE SCALE GENOMIC DNA]</scope>
    <source>
        <strain evidence="16 17">BOD18</strain>
    </source>
</reference>
<proteinExistence type="inferred from homology"/>
<keyword evidence="17" id="KW-1185">Reference proteome</keyword>
<evidence type="ECO:0000256" key="1">
    <source>
        <dbReference type="ARBA" id="ARBA00004496"/>
    </source>
</evidence>
<keyword evidence="10" id="KW-0687">Ribonucleoprotein</keyword>
<evidence type="ECO:0000256" key="6">
    <source>
        <dbReference type="ARBA" id="ARBA00022801"/>
    </source>
</evidence>
<evidence type="ECO:0000259" key="14">
    <source>
        <dbReference type="SMART" id="SM00962"/>
    </source>
</evidence>
<dbReference type="SMART" id="SM00963">
    <property type="entry name" value="SRP54_N"/>
    <property type="match status" value="1"/>
</dbReference>
<dbReference type="Pfam" id="PF02978">
    <property type="entry name" value="SRP_SPB"/>
    <property type="match status" value="1"/>
</dbReference>
<evidence type="ECO:0000259" key="13">
    <source>
        <dbReference type="SMART" id="SM00382"/>
    </source>
</evidence>
<feature type="domain" description="Signal recognition particle SRP54 helical bundle" evidence="15">
    <location>
        <begin position="1"/>
        <end position="86"/>
    </location>
</feature>
<feature type="domain" description="AAA+ ATPase" evidence="13">
    <location>
        <begin position="97"/>
        <end position="239"/>
    </location>
</feature>
<evidence type="ECO:0000256" key="7">
    <source>
        <dbReference type="ARBA" id="ARBA00022884"/>
    </source>
</evidence>
<dbReference type="InterPro" id="IPR036225">
    <property type="entry name" value="SRP/SRP_N"/>
</dbReference>
<evidence type="ECO:0000313" key="17">
    <source>
        <dbReference type="Proteomes" id="UP001293791"/>
    </source>
</evidence>
<dbReference type="Proteomes" id="UP001293791">
    <property type="component" value="Unassembled WGS sequence"/>
</dbReference>